<evidence type="ECO:0000256" key="1">
    <source>
        <dbReference type="SAM" id="Phobius"/>
    </source>
</evidence>
<dbReference type="AlphaFoldDB" id="A0A9W8CVE8"/>
<organism evidence="2 3">
    <name type="scientific">Coemansia biformis</name>
    <dbReference type="NCBI Taxonomy" id="1286918"/>
    <lineage>
        <taxon>Eukaryota</taxon>
        <taxon>Fungi</taxon>
        <taxon>Fungi incertae sedis</taxon>
        <taxon>Zoopagomycota</taxon>
        <taxon>Kickxellomycotina</taxon>
        <taxon>Kickxellomycetes</taxon>
        <taxon>Kickxellales</taxon>
        <taxon>Kickxellaceae</taxon>
        <taxon>Coemansia</taxon>
    </lineage>
</organism>
<keyword evidence="1" id="KW-0812">Transmembrane</keyword>
<accession>A0A9W8CVE8</accession>
<dbReference type="Proteomes" id="UP001143981">
    <property type="component" value="Unassembled WGS sequence"/>
</dbReference>
<evidence type="ECO:0000313" key="2">
    <source>
        <dbReference type="EMBL" id="KAJ1727841.1"/>
    </source>
</evidence>
<keyword evidence="1" id="KW-1133">Transmembrane helix</keyword>
<dbReference type="EMBL" id="JANBOI010000966">
    <property type="protein sequence ID" value="KAJ1727841.1"/>
    <property type="molecule type" value="Genomic_DNA"/>
</dbReference>
<gene>
    <name evidence="2" type="ORF">LPJ61_004364</name>
</gene>
<feature type="transmembrane region" description="Helical" evidence="1">
    <location>
        <begin position="36"/>
        <end position="57"/>
    </location>
</feature>
<sequence>MLEMDMMHPFHKIGIAFEMLHWQADLLEYQIVMHHLFVSVLHVVLCPTALALVQVNINNPKFLVKMLYHYIMQAEPQFAMLTHGENHMPHHVAVKVVTMSTDNEANAHVQPDATTDGDFN</sequence>
<comment type="caution">
    <text evidence="2">The sequence shown here is derived from an EMBL/GenBank/DDBJ whole genome shotgun (WGS) entry which is preliminary data.</text>
</comment>
<reference evidence="2" key="1">
    <citation type="submission" date="2022-07" db="EMBL/GenBank/DDBJ databases">
        <title>Phylogenomic reconstructions and comparative analyses of Kickxellomycotina fungi.</title>
        <authorList>
            <person name="Reynolds N.K."/>
            <person name="Stajich J.E."/>
            <person name="Barry K."/>
            <person name="Grigoriev I.V."/>
            <person name="Crous P."/>
            <person name="Smith M.E."/>
        </authorList>
    </citation>
    <scope>NUCLEOTIDE SEQUENCE</scope>
    <source>
        <strain evidence="2">BCRC 34381</strain>
    </source>
</reference>
<protein>
    <submittedName>
        <fullName evidence="2">Uncharacterized protein</fullName>
    </submittedName>
</protein>
<proteinExistence type="predicted"/>
<evidence type="ECO:0000313" key="3">
    <source>
        <dbReference type="Proteomes" id="UP001143981"/>
    </source>
</evidence>
<keyword evidence="1" id="KW-0472">Membrane</keyword>
<keyword evidence="3" id="KW-1185">Reference proteome</keyword>
<name>A0A9W8CVE8_9FUNG</name>